<feature type="transmembrane region" description="Helical" evidence="1">
    <location>
        <begin position="134"/>
        <end position="156"/>
    </location>
</feature>
<evidence type="ECO:0000313" key="4">
    <source>
        <dbReference type="Proteomes" id="UP000035762"/>
    </source>
</evidence>
<dbReference type="Proteomes" id="UP000035762">
    <property type="component" value="Unassembled WGS sequence"/>
</dbReference>
<comment type="caution">
    <text evidence="3">The sequence shown here is derived from an EMBL/GenBank/DDBJ whole genome shotgun (WGS) entry which is preliminary data.</text>
</comment>
<dbReference type="STRING" id="1035.BN961_02033"/>
<name>A0A090MQU6_AFIFE</name>
<organism evidence="3 4">
    <name type="scientific">Afipia felis</name>
    <name type="common">Cat scratch disease bacillus</name>
    <dbReference type="NCBI Taxonomy" id="1035"/>
    <lineage>
        <taxon>Bacteria</taxon>
        <taxon>Pseudomonadati</taxon>
        <taxon>Pseudomonadota</taxon>
        <taxon>Alphaproteobacteria</taxon>
        <taxon>Hyphomicrobiales</taxon>
        <taxon>Nitrobacteraceae</taxon>
        <taxon>Afipia</taxon>
    </lineage>
</organism>
<keyword evidence="4" id="KW-1185">Reference proteome</keyword>
<feature type="transmembrane region" description="Helical" evidence="1">
    <location>
        <begin position="98"/>
        <end position="128"/>
    </location>
</feature>
<dbReference type="InterPro" id="IPR009936">
    <property type="entry name" value="DUF1468"/>
</dbReference>
<feature type="domain" description="DUF1468" evidence="2">
    <location>
        <begin position="14"/>
        <end position="160"/>
    </location>
</feature>
<proteinExistence type="predicted"/>
<keyword evidence="1" id="KW-0812">Transmembrane</keyword>
<sequence length="179" mass="19901">MGKTALRQTLPYVAGLIISGILYHYAQQIDYSPRPGDLGPDFWPKVTIGMMALVCLIEIARRLMGVGQETHGIAETFEKEEEEEEVAAKHPWMLVGGIALVLVYAVVVTTLGFLLSTFIFLVSFMYLGRYRNHLAIWLTATGITLGAALLFMRFAYVSLPRGEPPFDAFTDFIRLIIGA</sequence>
<reference evidence="3 4" key="1">
    <citation type="journal article" date="2014" name="Genome Announc.">
        <title>Genome Sequence of Afipia felis Strain 76713, Isolated in Hospital Water Using an Amoeba Co-Culture Procedure.</title>
        <authorList>
            <person name="Benamar S."/>
            <person name="La Scola B."/>
            <person name="Croce O."/>
        </authorList>
    </citation>
    <scope>NUCLEOTIDE SEQUENCE [LARGE SCALE GENOMIC DNA]</scope>
    <source>
        <strain evidence="3 4">76713</strain>
    </source>
</reference>
<protein>
    <submittedName>
        <fullName evidence="3">Tripartite tricarboxylate transporter TctB family protein</fullName>
    </submittedName>
</protein>
<keyword evidence="1" id="KW-1133">Transmembrane helix</keyword>
<evidence type="ECO:0000313" key="3">
    <source>
        <dbReference type="EMBL" id="CEG08617.1"/>
    </source>
</evidence>
<evidence type="ECO:0000256" key="1">
    <source>
        <dbReference type="SAM" id="Phobius"/>
    </source>
</evidence>
<evidence type="ECO:0000259" key="2">
    <source>
        <dbReference type="Pfam" id="PF07331"/>
    </source>
</evidence>
<dbReference type="OrthoDB" id="8266164at2"/>
<keyword evidence="1" id="KW-0472">Membrane</keyword>
<dbReference type="RefSeq" id="WP_048756490.1">
    <property type="nucleotide sequence ID" value="NZ_CCAZ020000001.1"/>
</dbReference>
<dbReference type="AlphaFoldDB" id="A0A090MQU6"/>
<dbReference type="Pfam" id="PF07331">
    <property type="entry name" value="TctB"/>
    <property type="match status" value="1"/>
</dbReference>
<feature type="transmembrane region" description="Helical" evidence="1">
    <location>
        <begin position="9"/>
        <end position="26"/>
    </location>
</feature>
<accession>A0A090MQU6</accession>
<dbReference type="EMBL" id="CCAZ020000001">
    <property type="protein sequence ID" value="CEG08617.1"/>
    <property type="molecule type" value="Genomic_DNA"/>
</dbReference>
<gene>
    <name evidence="3" type="ORF">BN961_02033</name>
</gene>